<feature type="compositionally biased region" description="Polar residues" evidence="1">
    <location>
        <begin position="202"/>
        <end position="213"/>
    </location>
</feature>
<feature type="compositionally biased region" description="Polar residues" evidence="1">
    <location>
        <begin position="1"/>
        <end position="19"/>
    </location>
</feature>
<dbReference type="AlphaFoldDB" id="A0A834RIE8"/>
<comment type="caution">
    <text evidence="3">The sequence shown here is derived from an EMBL/GenBank/DDBJ whole genome shotgun (WGS) entry which is preliminary data.</text>
</comment>
<keyword evidence="2" id="KW-0472">Membrane</keyword>
<dbReference type="PANTHER" id="PTHR37451:SF1">
    <property type="entry name" value="MARVEL DOMAIN-CONTAINING PROTEIN"/>
    <property type="match status" value="1"/>
</dbReference>
<feature type="region of interest" description="Disordered" evidence="1">
    <location>
        <begin position="197"/>
        <end position="229"/>
    </location>
</feature>
<keyword evidence="2" id="KW-1133">Transmembrane helix</keyword>
<feature type="transmembrane region" description="Helical" evidence="2">
    <location>
        <begin position="60"/>
        <end position="80"/>
    </location>
</feature>
<evidence type="ECO:0000313" key="4">
    <source>
        <dbReference type="Proteomes" id="UP000245464"/>
    </source>
</evidence>
<evidence type="ECO:0000256" key="1">
    <source>
        <dbReference type="SAM" id="MobiDB-lite"/>
    </source>
</evidence>
<accession>A0A834RIE8</accession>
<protein>
    <recommendedName>
        <fullName evidence="5">MARVEL domain-containing protein</fullName>
    </recommendedName>
</protein>
<organism evidence="3 4">
    <name type="scientific">Pyrenophora tritici-repentis</name>
    <dbReference type="NCBI Taxonomy" id="45151"/>
    <lineage>
        <taxon>Eukaryota</taxon>
        <taxon>Fungi</taxon>
        <taxon>Dikarya</taxon>
        <taxon>Ascomycota</taxon>
        <taxon>Pezizomycotina</taxon>
        <taxon>Dothideomycetes</taxon>
        <taxon>Pleosporomycetidae</taxon>
        <taxon>Pleosporales</taxon>
        <taxon>Pleosporineae</taxon>
        <taxon>Pleosporaceae</taxon>
        <taxon>Pyrenophora</taxon>
    </lineage>
</organism>
<sequence length="342" mass="37788">MENRFPSISSNGMPQSQDGESSRPLLSKHTVAILLHAVRILLALIILCLDGYAIHFSGDLAMVYSLILAISTIFVCAYSIACMRFFRNCYSFNIQIGLQWSFMFFWLVNLGFVATRAHQWQRSKCSELTVLEYSMHCPGVGAGGRGFHVLQNGGTTAVKTYTGALIAGAILATFQVILWAIMTALFVRSTRKLTEIRPLPRSPTTQMQPSTTHAGPLSQHPPPPQPRRMEAWELPTTEAPRLVPQPILPDSDEEDDLSTGPALYTAAKDGDAGANHTSSVVAEYVAQQAVEPGFDPYVGHLPTRQTPLRYWYPPPCEDDEKWAWDGRGNLRIVNITKGDVGL</sequence>
<feature type="transmembrane region" description="Helical" evidence="2">
    <location>
        <begin position="92"/>
        <end position="114"/>
    </location>
</feature>
<feature type="region of interest" description="Disordered" evidence="1">
    <location>
        <begin position="1"/>
        <end position="22"/>
    </location>
</feature>
<gene>
    <name evidence="3" type="ORF">PtrM4_040620</name>
</gene>
<dbReference type="PANTHER" id="PTHR37451">
    <property type="entry name" value="MARVEL DOMAIN"/>
    <property type="match status" value="1"/>
</dbReference>
<evidence type="ECO:0000313" key="3">
    <source>
        <dbReference type="EMBL" id="KAF7564628.1"/>
    </source>
</evidence>
<dbReference type="EMBL" id="NQIK02000010">
    <property type="protein sequence ID" value="KAF7564628.1"/>
    <property type="molecule type" value="Genomic_DNA"/>
</dbReference>
<keyword evidence="2" id="KW-0812">Transmembrane</keyword>
<feature type="transmembrane region" description="Helical" evidence="2">
    <location>
        <begin position="164"/>
        <end position="187"/>
    </location>
</feature>
<dbReference type="GeneID" id="6345578"/>
<name>A0A834RIE8_9PLEO</name>
<proteinExistence type="predicted"/>
<dbReference type="KEGG" id="ptrr:6345578"/>
<dbReference type="RefSeq" id="XP_001937637.2">
    <property type="nucleotide sequence ID" value="XM_001937602.2"/>
</dbReference>
<evidence type="ECO:0008006" key="5">
    <source>
        <dbReference type="Google" id="ProtNLM"/>
    </source>
</evidence>
<evidence type="ECO:0000256" key="2">
    <source>
        <dbReference type="SAM" id="Phobius"/>
    </source>
</evidence>
<dbReference type="Proteomes" id="UP000245464">
    <property type="component" value="Chromosome 10"/>
</dbReference>
<reference evidence="3" key="1">
    <citation type="journal article" date="2018" name="BMC Genomics">
        <title>Comparative genomics of the wheat fungal pathogen Pyrenophora tritici-repentis reveals chromosomal variations and genome plasticity.</title>
        <authorList>
            <person name="Moolhuijzen P."/>
            <person name="See P.T."/>
            <person name="Hane J.K."/>
            <person name="Shi G."/>
            <person name="Liu Z."/>
            <person name="Oliver R.P."/>
            <person name="Moffat C.S."/>
        </authorList>
    </citation>
    <scope>NUCLEOTIDE SEQUENCE [LARGE SCALE GENOMIC DNA]</scope>
    <source>
        <strain evidence="3">M4</strain>
    </source>
</reference>
<feature type="transmembrane region" description="Helical" evidence="2">
    <location>
        <begin position="31"/>
        <end position="54"/>
    </location>
</feature>